<dbReference type="Pfam" id="PF00069">
    <property type="entry name" value="Pkinase"/>
    <property type="match status" value="1"/>
</dbReference>
<dbReference type="Gene3D" id="1.10.510.10">
    <property type="entry name" value="Transferase(Phosphotransferase) domain 1"/>
    <property type="match status" value="2"/>
</dbReference>
<feature type="domain" description="Protein kinase" evidence="4">
    <location>
        <begin position="487"/>
        <end position="803"/>
    </location>
</feature>
<gene>
    <name evidence="5" type="ORF">M9Y10_010945</name>
</gene>
<dbReference type="EMBL" id="JAPFFF010000016">
    <property type="protein sequence ID" value="KAK8865400.1"/>
    <property type="molecule type" value="Genomic_DNA"/>
</dbReference>
<keyword evidence="6" id="KW-1185">Reference proteome</keyword>
<dbReference type="SMART" id="SM00671">
    <property type="entry name" value="SEL1"/>
    <property type="match status" value="6"/>
</dbReference>
<evidence type="ECO:0000256" key="1">
    <source>
        <dbReference type="ARBA" id="ARBA00008171"/>
    </source>
</evidence>
<dbReference type="SUPFAM" id="SSF81901">
    <property type="entry name" value="HCP-like"/>
    <property type="match status" value="1"/>
</dbReference>
<dbReference type="PROSITE" id="PS00108">
    <property type="entry name" value="PROTEIN_KINASE_ST"/>
    <property type="match status" value="1"/>
</dbReference>
<dbReference type="SUPFAM" id="SSF56112">
    <property type="entry name" value="Protein kinase-like (PK-like)"/>
    <property type="match status" value="2"/>
</dbReference>
<dbReference type="PRINTS" id="PR00109">
    <property type="entry name" value="TYRKINASE"/>
</dbReference>
<dbReference type="CDD" id="cd13999">
    <property type="entry name" value="STKc_MAP3K-like"/>
    <property type="match status" value="1"/>
</dbReference>
<feature type="transmembrane region" description="Helical" evidence="3">
    <location>
        <begin position="1291"/>
        <end position="1312"/>
    </location>
</feature>
<feature type="region of interest" description="Disordered" evidence="2">
    <location>
        <begin position="631"/>
        <end position="658"/>
    </location>
</feature>
<dbReference type="Pfam" id="PF07714">
    <property type="entry name" value="PK_Tyr_Ser-Thr"/>
    <property type="match status" value="1"/>
</dbReference>
<dbReference type="SUPFAM" id="SSF52540">
    <property type="entry name" value="P-loop containing nucleoside triphosphate hydrolases"/>
    <property type="match status" value="1"/>
</dbReference>
<dbReference type="InterPro" id="IPR000719">
    <property type="entry name" value="Prot_kinase_dom"/>
</dbReference>
<evidence type="ECO:0000256" key="2">
    <source>
        <dbReference type="SAM" id="MobiDB-lite"/>
    </source>
</evidence>
<dbReference type="Proteomes" id="UP001470230">
    <property type="component" value="Unassembled WGS sequence"/>
</dbReference>
<name>A0ABR2INC0_9EUKA</name>
<dbReference type="SMART" id="SM00220">
    <property type="entry name" value="S_TKc"/>
    <property type="match status" value="1"/>
</dbReference>
<dbReference type="InterPro" id="IPR051681">
    <property type="entry name" value="Ser/Thr_Kinases-Pseudokinases"/>
</dbReference>
<dbReference type="Pfam" id="PF08238">
    <property type="entry name" value="Sel1"/>
    <property type="match status" value="6"/>
</dbReference>
<sequence>MHELSQYEVLNKIGSGAFGDVYKIINRSANEINAAKVFINKPSSKSENMTRYLRREVDIISQISYPSILKFIHFSPVNFQNEPKPVIITEFLPNGTLQDIITYHNSRRNDNYWNDTRKLINIYGIASAMSFLHSQNIVHRDLKPENILMDDFLCPKIADFGLSKVINHDIYSLGSSSDPDIKGTSLYIAPEILTNYEYSEKSDVYAFSMIVYEIMTNEKPFKNIGNICTIWNKVNSKERPEFSFPIPQAYKTLIEKCWSHDPEKRPSFSQIVEQLRTDSGFITEKINVEDYQSYVAFLNQEINEPNGYQPIKRFINHETDVFKVITINEQTIHPEEVEIIFQKGKKYENGIDVPIDKNEAARCYKKCADNGHLEAMFKYGWMKSNENGLPIDKEIASFYFKKAADRGHIEAMFNYAWLLSQDNGTPFNQVESCRYYEMAANKGHVNAMNNYAVKLLNGSGVPVNKILASKYFKRAADKGHVKAMYNYAWMSNKGVGIPVNLKEANKYYKNAANKGDVNSMINYSWMLDKGFGGDENKKESNKYYQMAYPIHEKKEWHILESLEDFTISDSIIKKPYIKKGIINSTMQLLQNLQITKVIGLYQSDPNSAVLITPFCKKLSLDDYISSLYENEKRGFEDEKDEEEEEEEEEEDEDEDEKRENLLSKRIYPIIFGISHAMKYLEENKMFHGNLNPSNILLDNNCHPILNNISCNCTINEINDQSNSYIQYYAPEILNGGNISIKSDVYSFGKIIIILFSNDDKDLMQIPDNMPEFLVKIVEECSRKDPQDRLSFRDIYDQLVQSLISKENIQKYKNELDAQIECPITFYRIPKVIFKPPDNLNQSEINDEKKEININQLFSNKNLRQLLLNVPYDKTIKIIMVCGHYQYGKSTFLRTITGNGAFFSGKGIKSTTFGLLMDGPYSENDIKNRITKKSFKNPLTREQYKLKKDSVIFFIDSQGLGDEKFLQEKFSDPVKTFISFFCTIADICINITKMTELANSFDEILSTIRRGQTMKISDGNNDFNEKMTKLLFFVRSYPELKDPLSTKNEFKSIQKKFEKKWYSEHKIASEKYYIELIKPFPLGDPQHSLSTYNYSVWNSIPYIFKFLNNSADHTIDYVQSKIEFGVDFLFDGRYNDFLEIKCTVEEQIIAIVSISMKYINGFIKEFNDAKVKDKENVIDSIKNFLIGVKTIMAPFTIGQHSEVSLPDYIQYSYDVIKNLTAYLVKNIPELKEILHENVIELFKKEIFKIVGDGLISASGGTVMTTVAINITKKVLVEAAKKLVPLAIPGGQIIGIVSAISSTITFGSIIFNFLKVVKRNKDEIRAITENQVKMSNLLLWKIVDDKKNLVNKMTSLKVDSIISTIKGKETIIALENNNSNFLKFIIQSMTGVKCDYENAPLKNKEQILYGPFNINDIMYRISRYYPIFKSKIQKDIYILYLRKYNEKDLRNIERIQTRAMFFLTCMDSVDSYPTIQSKPIYRFFFVQNKKINLLRKQDCIELQNNPPRNLEKKGYNVIPIPIIMTGHDNFKDIGPQTNKSLRWAFHQMLKMKYNQVEIDF</sequence>
<dbReference type="InterPro" id="IPR011990">
    <property type="entry name" value="TPR-like_helical_dom_sf"/>
</dbReference>
<comment type="similarity">
    <text evidence="1">Belongs to the protein kinase superfamily. TKL Ser/Thr protein kinase family. ROCO subfamily.</text>
</comment>
<dbReference type="InterPro" id="IPR008271">
    <property type="entry name" value="Ser/Thr_kinase_AS"/>
</dbReference>
<dbReference type="InterPro" id="IPR027417">
    <property type="entry name" value="P-loop_NTPase"/>
</dbReference>
<dbReference type="Gene3D" id="3.40.50.300">
    <property type="entry name" value="P-loop containing nucleotide triphosphate hydrolases"/>
    <property type="match status" value="1"/>
</dbReference>
<dbReference type="InterPro" id="IPR001245">
    <property type="entry name" value="Ser-Thr/Tyr_kinase_cat_dom"/>
</dbReference>
<evidence type="ECO:0000313" key="6">
    <source>
        <dbReference type="Proteomes" id="UP001470230"/>
    </source>
</evidence>
<keyword evidence="3" id="KW-1133">Transmembrane helix</keyword>
<dbReference type="Gene3D" id="1.25.40.10">
    <property type="entry name" value="Tetratricopeptide repeat domain"/>
    <property type="match status" value="1"/>
</dbReference>
<keyword evidence="3" id="KW-0472">Membrane</keyword>
<evidence type="ECO:0000313" key="5">
    <source>
        <dbReference type="EMBL" id="KAK8865400.1"/>
    </source>
</evidence>
<protein>
    <recommendedName>
        <fullName evidence="4">Protein kinase domain-containing protein</fullName>
    </recommendedName>
</protein>
<keyword evidence="3" id="KW-0812">Transmembrane</keyword>
<evidence type="ECO:0000259" key="4">
    <source>
        <dbReference type="PROSITE" id="PS50011"/>
    </source>
</evidence>
<reference evidence="5 6" key="1">
    <citation type="submission" date="2024-04" db="EMBL/GenBank/DDBJ databases">
        <title>Tritrichomonas musculus Genome.</title>
        <authorList>
            <person name="Alves-Ferreira E."/>
            <person name="Grigg M."/>
            <person name="Lorenzi H."/>
            <person name="Galac M."/>
        </authorList>
    </citation>
    <scope>NUCLEOTIDE SEQUENCE [LARGE SCALE GENOMIC DNA]</scope>
    <source>
        <strain evidence="5 6">EAF2021</strain>
    </source>
</reference>
<evidence type="ECO:0000256" key="3">
    <source>
        <dbReference type="SAM" id="Phobius"/>
    </source>
</evidence>
<dbReference type="PANTHER" id="PTHR44329">
    <property type="entry name" value="SERINE/THREONINE-PROTEIN KINASE TNNI3K-RELATED"/>
    <property type="match status" value="1"/>
</dbReference>
<accession>A0ABR2INC0</accession>
<dbReference type="InterPro" id="IPR011009">
    <property type="entry name" value="Kinase-like_dom_sf"/>
</dbReference>
<organism evidence="5 6">
    <name type="scientific">Tritrichomonas musculus</name>
    <dbReference type="NCBI Taxonomy" id="1915356"/>
    <lineage>
        <taxon>Eukaryota</taxon>
        <taxon>Metamonada</taxon>
        <taxon>Parabasalia</taxon>
        <taxon>Tritrichomonadida</taxon>
        <taxon>Tritrichomonadidae</taxon>
        <taxon>Tritrichomonas</taxon>
    </lineage>
</organism>
<proteinExistence type="inferred from homology"/>
<comment type="caution">
    <text evidence="5">The sequence shown here is derived from an EMBL/GenBank/DDBJ whole genome shotgun (WGS) entry which is preliminary data.</text>
</comment>
<dbReference type="PROSITE" id="PS50011">
    <property type="entry name" value="PROTEIN_KINASE_DOM"/>
    <property type="match status" value="2"/>
</dbReference>
<feature type="domain" description="Protein kinase" evidence="4">
    <location>
        <begin position="7"/>
        <end position="282"/>
    </location>
</feature>
<dbReference type="InterPro" id="IPR006597">
    <property type="entry name" value="Sel1-like"/>
</dbReference>
<feature type="compositionally biased region" description="Acidic residues" evidence="2">
    <location>
        <begin position="637"/>
        <end position="656"/>
    </location>
</feature>